<feature type="transmembrane region" description="Helical" evidence="6">
    <location>
        <begin position="784"/>
        <end position="806"/>
    </location>
</feature>
<feature type="transmembrane region" description="Helical" evidence="6">
    <location>
        <begin position="299"/>
        <end position="319"/>
    </location>
</feature>
<feature type="transmembrane region" description="Helical" evidence="6">
    <location>
        <begin position="438"/>
        <end position="460"/>
    </location>
</feature>
<keyword evidence="3 6" id="KW-0812">Transmembrane</keyword>
<evidence type="ECO:0000256" key="5">
    <source>
        <dbReference type="ARBA" id="ARBA00023136"/>
    </source>
</evidence>
<dbReference type="InterPro" id="IPR050250">
    <property type="entry name" value="Macrolide_Exporter_MacB"/>
</dbReference>
<feature type="domain" description="ABC3 transporter permease C-terminal" evidence="7">
    <location>
        <begin position="305"/>
        <end position="421"/>
    </location>
</feature>
<evidence type="ECO:0000256" key="4">
    <source>
        <dbReference type="ARBA" id="ARBA00022989"/>
    </source>
</evidence>
<evidence type="ECO:0000256" key="3">
    <source>
        <dbReference type="ARBA" id="ARBA00022692"/>
    </source>
</evidence>
<name>A0A9E8N8L9_9BACT</name>
<dbReference type="AlphaFoldDB" id="A0A9E8N8L9"/>
<dbReference type="RefSeq" id="WP_244821008.1">
    <property type="nucleotide sequence ID" value="NZ_CP112998.1"/>
</dbReference>
<evidence type="ECO:0000256" key="1">
    <source>
        <dbReference type="ARBA" id="ARBA00004651"/>
    </source>
</evidence>
<dbReference type="InterPro" id="IPR003838">
    <property type="entry name" value="ABC3_permease_C"/>
</dbReference>
<keyword evidence="5 6" id="KW-0472">Membrane</keyword>
<dbReference type="InterPro" id="IPR025857">
    <property type="entry name" value="MacB_PCD"/>
</dbReference>
<evidence type="ECO:0000259" key="8">
    <source>
        <dbReference type="Pfam" id="PF12704"/>
    </source>
</evidence>
<feature type="domain" description="ABC3 transporter permease C-terminal" evidence="7">
    <location>
        <begin position="700"/>
        <end position="813"/>
    </location>
</feature>
<dbReference type="PANTHER" id="PTHR30572:SF18">
    <property type="entry name" value="ABC-TYPE MACROLIDE FAMILY EXPORT SYSTEM PERMEASE COMPONENT 2"/>
    <property type="match status" value="1"/>
</dbReference>
<dbReference type="GO" id="GO:0005886">
    <property type="term" value="C:plasma membrane"/>
    <property type="evidence" value="ECO:0007669"/>
    <property type="project" value="UniProtKB-SubCell"/>
</dbReference>
<sequence length="820" mass="91624">MFTNYLKIAFRRLMSDKTHTAINVLGLALGMTSCLIIYIFVRYEMSFDGFHTQSENTYRIVEHSSQADGVQHWPTTAYPLAEAIRHDVPGVQVTQTAGPLTRIISSVDSKGNVSRFEENRLMFADQYYLQTFDFGKAVPGGIWLAGNAKTAFEQTNAVVLTQKLADRYFAEFEGHYEELIGKTLTLNNSDPLVVSGIIRNPPYNTNLLFEMLVNYQFFKNNNRYQAGNWSGNYEGTIYITLPAGTDPKGFEPRLAALKKKYMNAEDNMRVSYFLQPLADIHTNTLYEDFLGGYHVSRQMLWVLGSLAIFLILIASFNFINLTTAQASRRNKEVGVRKAVGSTQTQLFGQFIGETLVVAILAGIISVWALGFLLNWINASLSIINLDLRPDAAVWIFCAVLVLVVALFAGFYPATLLARFQPVKALKNAGNAQHQRFSLRQGLIVFQFCITYGLLAGTFVASRQMDFFMNKDLGFARDAVITVNGPRNQVQAKLEVFRQQLLRDPAIKEVSFSSGAPITENYFGTDFRLKSESSQMNRQAEMKVVDLKYQSLFGLQTIAGRWFSTSNIVPDGSAFNGFVVNETMVKNLGLTPETAIGKVVTISEGEAPILGVVKDFHNVSLQQPIVPCVLMCWNTGFFEQIHIRLQAAPGDHSLDLPKALQTIEGNWKQQFPQDVYQYAFLNESLAKGYIVEKLVFDAFRIFAAISIFIACLGLFGLITFTANQRTKEIGVRKVLGASVAGIVALLSKDFLKLVMIAIVIGIPITWFGLNQWLRNFEYKIGIEWWVFVAAGLLAIGIALLTVSYQSIRSALMNPVRSLKSE</sequence>
<organism evidence="9 10">
    <name type="scientific">Dyadobacter pollutisoli</name>
    <dbReference type="NCBI Taxonomy" id="2910158"/>
    <lineage>
        <taxon>Bacteria</taxon>
        <taxon>Pseudomonadati</taxon>
        <taxon>Bacteroidota</taxon>
        <taxon>Cytophagia</taxon>
        <taxon>Cytophagales</taxon>
        <taxon>Spirosomataceae</taxon>
        <taxon>Dyadobacter</taxon>
    </lineage>
</organism>
<keyword evidence="2" id="KW-1003">Cell membrane</keyword>
<dbReference type="Pfam" id="PF12704">
    <property type="entry name" value="MacB_PCD"/>
    <property type="match status" value="1"/>
</dbReference>
<accession>A0A9E8N8L9</accession>
<feature type="transmembrane region" description="Helical" evidence="6">
    <location>
        <begin position="391"/>
        <end position="417"/>
    </location>
</feature>
<dbReference type="Pfam" id="PF02687">
    <property type="entry name" value="FtsX"/>
    <property type="match status" value="2"/>
</dbReference>
<dbReference type="PROSITE" id="PS51257">
    <property type="entry name" value="PROKAR_LIPOPROTEIN"/>
    <property type="match status" value="1"/>
</dbReference>
<dbReference type="Proteomes" id="UP001164653">
    <property type="component" value="Chromosome"/>
</dbReference>
<evidence type="ECO:0000313" key="9">
    <source>
        <dbReference type="EMBL" id="WAC09894.1"/>
    </source>
</evidence>
<gene>
    <name evidence="9" type="ORF">ON006_19295</name>
</gene>
<reference evidence="9" key="1">
    <citation type="submission" date="2022-11" db="EMBL/GenBank/DDBJ databases">
        <title>Dyadobacter pollutisoli sp. nov., isolated from plastic dumped soil.</title>
        <authorList>
            <person name="Kim J.M."/>
            <person name="Kim K.R."/>
            <person name="Lee J.K."/>
            <person name="Hao L."/>
            <person name="Jeon C.O."/>
        </authorList>
    </citation>
    <scope>NUCLEOTIDE SEQUENCE</scope>
    <source>
        <strain evidence="9">U1</strain>
    </source>
</reference>
<feature type="transmembrane region" description="Helical" evidence="6">
    <location>
        <begin position="21"/>
        <end position="41"/>
    </location>
</feature>
<evidence type="ECO:0000256" key="6">
    <source>
        <dbReference type="SAM" id="Phobius"/>
    </source>
</evidence>
<evidence type="ECO:0000256" key="2">
    <source>
        <dbReference type="ARBA" id="ARBA00022475"/>
    </source>
</evidence>
<dbReference type="KEGG" id="dpf:ON006_19295"/>
<evidence type="ECO:0000313" key="10">
    <source>
        <dbReference type="Proteomes" id="UP001164653"/>
    </source>
</evidence>
<feature type="domain" description="MacB-like periplasmic core" evidence="8">
    <location>
        <begin position="20"/>
        <end position="255"/>
    </location>
</feature>
<protein>
    <submittedName>
        <fullName evidence="9">ABC transporter permease</fullName>
    </submittedName>
</protein>
<keyword evidence="10" id="KW-1185">Reference proteome</keyword>
<dbReference type="PANTHER" id="PTHR30572">
    <property type="entry name" value="MEMBRANE COMPONENT OF TRANSPORTER-RELATED"/>
    <property type="match status" value="1"/>
</dbReference>
<comment type="subcellular location">
    <subcellularLocation>
        <location evidence="1">Cell membrane</location>
        <topology evidence="1">Multi-pass membrane protein</topology>
    </subcellularLocation>
</comment>
<keyword evidence="4 6" id="KW-1133">Transmembrane helix</keyword>
<proteinExistence type="predicted"/>
<feature type="transmembrane region" description="Helical" evidence="6">
    <location>
        <begin position="700"/>
        <end position="721"/>
    </location>
</feature>
<evidence type="ECO:0000259" key="7">
    <source>
        <dbReference type="Pfam" id="PF02687"/>
    </source>
</evidence>
<feature type="transmembrane region" description="Helical" evidence="6">
    <location>
        <begin position="752"/>
        <end position="772"/>
    </location>
</feature>
<feature type="transmembrane region" description="Helical" evidence="6">
    <location>
        <begin position="355"/>
        <end position="376"/>
    </location>
</feature>
<dbReference type="EMBL" id="CP112998">
    <property type="protein sequence ID" value="WAC09894.1"/>
    <property type="molecule type" value="Genomic_DNA"/>
</dbReference>
<dbReference type="GO" id="GO:0022857">
    <property type="term" value="F:transmembrane transporter activity"/>
    <property type="evidence" value="ECO:0007669"/>
    <property type="project" value="TreeGrafter"/>
</dbReference>